<accession>A0A0A0GU46</accession>
<dbReference type="EMBL" id="UGCV01000008">
    <property type="protein sequence ID" value="STJ20577.1"/>
    <property type="molecule type" value="Genomic_DNA"/>
</dbReference>
<proteinExistence type="predicted"/>
<name>A0A0A0GU46_ECOLX</name>
<gene>
    <name evidence="1" type="ORF">NCTC9081_06163</name>
</gene>
<protein>
    <submittedName>
        <fullName evidence="1">Uncharacterized protein</fullName>
    </submittedName>
</protein>
<sequence length="41" mass="4751">MNLFEQAWNSVMQKLAMLTAPLSTPVYSPVKIFSFANRVYR</sequence>
<evidence type="ECO:0000313" key="2">
    <source>
        <dbReference type="Proteomes" id="UP000254716"/>
    </source>
</evidence>
<dbReference type="AlphaFoldDB" id="A0A0A0GU46"/>
<reference evidence="1 2" key="1">
    <citation type="submission" date="2018-06" db="EMBL/GenBank/DDBJ databases">
        <authorList>
            <consortium name="Pathogen Informatics"/>
            <person name="Doyle S."/>
        </authorList>
    </citation>
    <scope>NUCLEOTIDE SEQUENCE [LARGE SCALE GENOMIC DNA]</scope>
    <source>
        <strain evidence="1 2">NCTC9081</strain>
    </source>
</reference>
<evidence type="ECO:0000313" key="1">
    <source>
        <dbReference type="EMBL" id="STJ20577.1"/>
    </source>
</evidence>
<dbReference type="Proteomes" id="UP000254716">
    <property type="component" value="Unassembled WGS sequence"/>
</dbReference>
<organism evidence="1 2">
    <name type="scientific">Escherichia coli</name>
    <dbReference type="NCBI Taxonomy" id="562"/>
    <lineage>
        <taxon>Bacteria</taxon>
        <taxon>Pseudomonadati</taxon>
        <taxon>Pseudomonadota</taxon>
        <taxon>Gammaproteobacteria</taxon>
        <taxon>Enterobacterales</taxon>
        <taxon>Enterobacteriaceae</taxon>
        <taxon>Escherichia</taxon>
    </lineage>
</organism>